<feature type="domain" description="FAD-binding PCMH-type" evidence="6">
    <location>
        <begin position="50"/>
        <end position="230"/>
    </location>
</feature>
<keyword evidence="4" id="KW-0274">FAD</keyword>
<evidence type="ECO:0000313" key="7">
    <source>
        <dbReference type="EMBL" id="MFC5156748.1"/>
    </source>
</evidence>
<dbReference type="PANTHER" id="PTHR42973:SF39">
    <property type="entry name" value="FAD-BINDING PCMH-TYPE DOMAIN-CONTAINING PROTEIN"/>
    <property type="match status" value="1"/>
</dbReference>
<evidence type="ECO:0000256" key="5">
    <source>
        <dbReference type="ARBA" id="ARBA00023002"/>
    </source>
</evidence>
<dbReference type="Gene3D" id="3.40.462.20">
    <property type="match status" value="1"/>
</dbReference>
<protein>
    <submittedName>
        <fullName evidence="7">FAD-dependent oxidoreductase</fullName>
    </submittedName>
</protein>
<dbReference type="PROSITE" id="PS51387">
    <property type="entry name" value="FAD_PCMH"/>
    <property type="match status" value="1"/>
</dbReference>
<dbReference type="PANTHER" id="PTHR42973">
    <property type="entry name" value="BINDING OXIDOREDUCTASE, PUTATIVE (AFU_ORTHOLOGUE AFUA_1G17690)-RELATED"/>
    <property type="match status" value="1"/>
</dbReference>
<dbReference type="Gene3D" id="3.30.465.10">
    <property type="match status" value="1"/>
</dbReference>
<accession>A0ABW0AUY6</accession>
<dbReference type="RefSeq" id="WP_344486123.1">
    <property type="nucleotide sequence ID" value="NZ_BAAASB010000034.1"/>
</dbReference>
<dbReference type="Proteomes" id="UP001596160">
    <property type="component" value="Unassembled WGS sequence"/>
</dbReference>
<comment type="similarity">
    <text evidence="2">Belongs to the oxygen-dependent FAD-linked oxidoreductase family.</text>
</comment>
<gene>
    <name evidence="7" type="ORF">ACFPRH_34040</name>
</gene>
<dbReference type="InterPro" id="IPR050416">
    <property type="entry name" value="FAD-linked_Oxidoreductase"/>
</dbReference>
<evidence type="ECO:0000259" key="6">
    <source>
        <dbReference type="PROSITE" id="PS51387"/>
    </source>
</evidence>
<keyword evidence="8" id="KW-1185">Reference proteome</keyword>
<organism evidence="7 8">
    <name type="scientific">Streptomyces amakusaensis</name>
    <dbReference type="NCBI Taxonomy" id="67271"/>
    <lineage>
        <taxon>Bacteria</taxon>
        <taxon>Bacillati</taxon>
        <taxon>Actinomycetota</taxon>
        <taxon>Actinomycetes</taxon>
        <taxon>Kitasatosporales</taxon>
        <taxon>Streptomycetaceae</taxon>
        <taxon>Streptomyces</taxon>
    </lineage>
</organism>
<evidence type="ECO:0000256" key="3">
    <source>
        <dbReference type="ARBA" id="ARBA00022630"/>
    </source>
</evidence>
<dbReference type="SUPFAM" id="SSF56176">
    <property type="entry name" value="FAD-binding/transporter-associated domain-like"/>
    <property type="match status" value="1"/>
</dbReference>
<comment type="cofactor">
    <cofactor evidence="1">
        <name>FAD</name>
        <dbReference type="ChEBI" id="CHEBI:57692"/>
    </cofactor>
</comment>
<comment type="caution">
    <text evidence="7">The sequence shown here is derived from an EMBL/GenBank/DDBJ whole genome shotgun (WGS) entry which is preliminary data.</text>
</comment>
<name>A0ABW0AUY6_9ACTN</name>
<dbReference type="InterPro" id="IPR036318">
    <property type="entry name" value="FAD-bd_PCMH-like_sf"/>
</dbReference>
<evidence type="ECO:0000256" key="4">
    <source>
        <dbReference type="ARBA" id="ARBA00022827"/>
    </source>
</evidence>
<keyword evidence="3" id="KW-0285">Flavoprotein</keyword>
<evidence type="ECO:0000313" key="8">
    <source>
        <dbReference type="Proteomes" id="UP001596160"/>
    </source>
</evidence>
<proteinExistence type="inferred from homology"/>
<dbReference type="InterPro" id="IPR016169">
    <property type="entry name" value="FAD-bd_PCMH_sub2"/>
</dbReference>
<sequence>MASGLAVANPAFATGGTPANSTTTVPPAVTIGPTDPRYADLQLRNWNKLYKATPESFRIVRNAAQVAQAVADAVSANKRIAIRSGGHGLDGLVEDTAMQIIIDFSEMRAITYDTARNAFCIEPGATLGQIYRSLDLGWEVTLPAGLCPAVGAGGHIIGGGAGALSRQHGLVSDHLYAVEVVTVNAAGAVVTTIATRETNDPNRELWWAHAGGGGGNFGVVTRFWMRSPGPVPTSAATALPKRPGALMTGRAIWNWSAMDQVSFIQLLKNYGVWHEANSAPGQAGNQLYASLIAPRKEAGRVIVSAQVDPTVQGNEQLLNNFLTTLTTNVTPHANLINTGRQPWQYTTVNATDTAVAMGVQGPPRSRTKGALLIKRYTDDQAATIHQYLTSTTYSHSASSFSISSYGGQINAASGSAIAAAHRSAVMLASVFSCWDVAADDSRHLTWNREFYQALHADTGGYPTPNARYDGLFLNWPDTDVLDPTWNTSPVQWPALYHKGNYTRLRQAKAVWDPRNIFRHKLSVQLP</sequence>
<dbReference type="InterPro" id="IPR012951">
    <property type="entry name" value="BBE"/>
</dbReference>
<dbReference type="EMBL" id="JBHSKP010000041">
    <property type="protein sequence ID" value="MFC5156748.1"/>
    <property type="molecule type" value="Genomic_DNA"/>
</dbReference>
<evidence type="ECO:0000256" key="1">
    <source>
        <dbReference type="ARBA" id="ARBA00001974"/>
    </source>
</evidence>
<dbReference type="InterPro" id="IPR016166">
    <property type="entry name" value="FAD-bd_PCMH"/>
</dbReference>
<reference evidence="8" key="1">
    <citation type="journal article" date="2019" name="Int. J. Syst. Evol. Microbiol.">
        <title>The Global Catalogue of Microorganisms (GCM) 10K type strain sequencing project: providing services to taxonomists for standard genome sequencing and annotation.</title>
        <authorList>
            <consortium name="The Broad Institute Genomics Platform"/>
            <consortium name="The Broad Institute Genome Sequencing Center for Infectious Disease"/>
            <person name="Wu L."/>
            <person name="Ma J."/>
        </authorList>
    </citation>
    <scope>NUCLEOTIDE SEQUENCE [LARGE SCALE GENOMIC DNA]</scope>
    <source>
        <strain evidence="8">PCU 266</strain>
    </source>
</reference>
<evidence type="ECO:0000256" key="2">
    <source>
        <dbReference type="ARBA" id="ARBA00005466"/>
    </source>
</evidence>
<dbReference type="InterPro" id="IPR006094">
    <property type="entry name" value="Oxid_FAD_bind_N"/>
</dbReference>
<dbReference type="Pfam" id="PF08031">
    <property type="entry name" value="BBE"/>
    <property type="match status" value="1"/>
</dbReference>
<keyword evidence="5" id="KW-0560">Oxidoreductase</keyword>
<dbReference type="Pfam" id="PF01565">
    <property type="entry name" value="FAD_binding_4"/>
    <property type="match status" value="1"/>
</dbReference>